<dbReference type="SUPFAM" id="SSF52266">
    <property type="entry name" value="SGNH hydrolase"/>
    <property type="match status" value="1"/>
</dbReference>
<accession>A0A6J5CBE8</accession>
<gene>
    <name evidence="1" type="ORF">LMG22037_05626</name>
</gene>
<reference evidence="1 2" key="1">
    <citation type="submission" date="2020-04" db="EMBL/GenBank/DDBJ databases">
        <authorList>
            <person name="De Canck E."/>
        </authorList>
    </citation>
    <scope>NUCLEOTIDE SEQUENCE [LARGE SCALE GENOMIC DNA]</scope>
    <source>
        <strain evidence="1 2">LMG 22037</strain>
    </source>
</reference>
<dbReference type="AlphaFoldDB" id="A0A6J5CBE8"/>
<name>A0A6J5CBE8_9BURK</name>
<dbReference type="Gene3D" id="3.40.50.1110">
    <property type="entry name" value="SGNH hydrolase"/>
    <property type="match status" value="1"/>
</dbReference>
<proteinExistence type="predicted"/>
<dbReference type="Proteomes" id="UP000494249">
    <property type="component" value="Unassembled WGS sequence"/>
</dbReference>
<dbReference type="EMBL" id="CADIKB010000042">
    <property type="protein sequence ID" value="CAB3731578.1"/>
    <property type="molecule type" value="Genomic_DNA"/>
</dbReference>
<evidence type="ECO:0000313" key="1">
    <source>
        <dbReference type="EMBL" id="CAB3731578.1"/>
    </source>
</evidence>
<dbReference type="InterPro" id="IPR036514">
    <property type="entry name" value="SGNH_hydro_sf"/>
</dbReference>
<organism evidence="1 2">
    <name type="scientific">Paraburkholderia phenoliruptrix</name>
    <dbReference type="NCBI Taxonomy" id="252970"/>
    <lineage>
        <taxon>Bacteria</taxon>
        <taxon>Pseudomonadati</taxon>
        <taxon>Pseudomonadota</taxon>
        <taxon>Betaproteobacteria</taxon>
        <taxon>Burkholderiales</taxon>
        <taxon>Burkholderiaceae</taxon>
        <taxon>Paraburkholderia</taxon>
    </lineage>
</organism>
<sequence length="188" mass="20253">MYGVSPPFYAPNPQSEPFDTQTLLQAQFGSTVTVDNRASGGTSSTLLNMMNGLDGGGPPFAQRIKSSQAQIVLDAHAVNDDLSQSLGPYTDALIAWIQAVRAAGKVAVLEEPGPVCDDSRPYLANYVSVMNSVAAQYNVPIVKQYEYLQTIPNLCSHYTAGIYPDNFVLQIKAQRQAAVLAPLVKDLM</sequence>
<protein>
    <recommendedName>
        <fullName evidence="3">SGNH hydrolase-type esterase domain-containing protein</fullName>
    </recommendedName>
</protein>
<evidence type="ECO:0008006" key="3">
    <source>
        <dbReference type="Google" id="ProtNLM"/>
    </source>
</evidence>
<evidence type="ECO:0000313" key="2">
    <source>
        <dbReference type="Proteomes" id="UP000494249"/>
    </source>
</evidence>
<dbReference type="GO" id="GO:0016788">
    <property type="term" value="F:hydrolase activity, acting on ester bonds"/>
    <property type="evidence" value="ECO:0007669"/>
    <property type="project" value="UniProtKB-ARBA"/>
</dbReference>